<keyword evidence="2" id="KW-1185">Reference proteome</keyword>
<name>A0AAE7MLB1_9BBAC</name>
<organism evidence="1 2">
    <name type="scientific">Matsumuraeses phaseoli granulovirus</name>
    <dbReference type="NCBI Taxonomy" id="2760664"/>
    <lineage>
        <taxon>Viruses</taxon>
        <taxon>Viruses incertae sedis</taxon>
        <taxon>Naldaviricetes</taxon>
        <taxon>Lefavirales</taxon>
        <taxon>Baculoviridae</taxon>
        <taxon>Betabaculovirus</taxon>
        <taxon>Betabaculovirus maphaseoli</taxon>
    </lineage>
</organism>
<protein>
    <submittedName>
        <fullName evidence="1">Pif-3</fullName>
    </submittedName>
</protein>
<evidence type="ECO:0000313" key="1">
    <source>
        <dbReference type="EMBL" id="QOD39993.1"/>
    </source>
</evidence>
<dbReference type="InterPro" id="IPR007703">
    <property type="entry name" value="PIF3"/>
</dbReference>
<dbReference type="EMBL" id="MT844067">
    <property type="protein sequence ID" value="QOD39993.1"/>
    <property type="molecule type" value="Genomic_DNA"/>
</dbReference>
<dbReference type="GeneID" id="80539394"/>
<dbReference type="Pfam" id="PF05006">
    <property type="entry name" value="PIF3"/>
    <property type="match status" value="1"/>
</dbReference>
<sequence>MTIIIVVFVLCVLIIILRRWLITEREFIETRRVNVQFERHNIIDCNAVNVPCVVDDQCRDNCSGGLVMHCNEGGFCARGLRTVTHIDDCDVSRGQIMVFNAIGGLVVENLCVSVYRDVVEDGGELRPYVCEHGTMYLDLENGPFQIDDCVCDQGFVKFSYSSGSFSRPVPVCIPNKSARLFNRLYVQQVD</sequence>
<dbReference type="RefSeq" id="YP_010800748.1">
    <property type="nucleotide sequence ID" value="NC_076905.1"/>
</dbReference>
<proteinExistence type="predicted"/>
<evidence type="ECO:0000313" key="2">
    <source>
        <dbReference type="Proteomes" id="UP000829694"/>
    </source>
</evidence>
<reference evidence="1" key="1">
    <citation type="journal article" date="2020" name="Viruses">
        <title>Genome Analysis of a Novel Clade b Betabaculovirus Isolated from the Legume Pest Matsumuraeses phaseoli (Lepidoptera: Tortricidae).</title>
        <authorList>
            <person name="Shu R."/>
            <person name="Meng Q."/>
            <person name="Miao L."/>
            <person name="Liang H."/>
            <person name="Chen J."/>
            <person name="Xu Y."/>
            <person name="Cheng L."/>
            <person name="Jin W."/>
            <person name="Qin Q."/>
            <person name="Zhang H."/>
        </authorList>
    </citation>
    <scope>NUCLEOTIDE SEQUENCE</scope>
    <source>
        <strain evidence="1">IOZ01</strain>
    </source>
</reference>
<dbReference type="KEGG" id="vg:80539394"/>
<dbReference type="Proteomes" id="UP000829694">
    <property type="component" value="Segment"/>
</dbReference>
<accession>A0AAE7MLB1</accession>
<gene>
    <name evidence="1" type="primary">pif-3</name>
    <name evidence="1" type="ORF">H4Q86_030</name>
</gene>